<evidence type="ECO:0000256" key="3">
    <source>
        <dbReference type="ARBA" id="ARBA00023002"/>
    </source>
</evidence>
<evidence type="ECO:0000313" key="6">
    <source>
        <dbReference type="EMBL" id="RCI01706.1"/>
    </source>
</evidence>
<evidence type="ECO:0000313" key="7">
    <source>
        <dbReference type="Proteomes" id="UP000253551"/>
    </source>
</evidence>
<reference evidence="6 7" key="1">
    <citation type="journal article" date="2018" name="G3 (Bethesda)">
        <title>Phylogenetic and Phylogenomic Definition of Rhizopus Species.</title>
        <authorList>
            <person name="Gryganskyi A.P."/>
            <person name="Golan J."/>
            <person name="Dolatabadi S."/>
            <person name="Mondo S."/>
            <person name="Robb S."/>
            <person name="Idnurm A."/>
            <person name="Muszewska A."/>
            <person name="Steczkiewicz K."/>
            <person name="Masonjones S."/>
            <person name="Liao H.L."/>
            <person name="Gajdeczka M.T."/>
            <person name="Anike F."/>
            <person name="Vuek A."/>
            <person name="Anishchenko I.M."/>
            <person name="Voigt K."/>
            <person name="de Hoog G.S."/>
            <person name="Smith M.E."/>
            <person name="Heitman J."/>
            <person name="Vilgalys R."/>
            <person name="Stajich J.E."/>
        </authorList>
    </citation>
    <scope>NUCLEOTIDE SEQUENCE [LARGE SCALE GENOMIC DNA]</scope>
    <source>
        <strain evidence="6 7">LSU 92-RS-03</strain>
    </source>
</reference>
<dbReference type="GO" id="GO:0005507">
    <property type="term" value="F:copper ion binding"/>
    <property type="evidence" value="ECO:0007669"/>
    <property type="project" value="InterPro"/>
</dbReference>
<comment type="caution">
    <text evidence="6">The sequence shown here is derived from an EMBL/GenBank/DDBJ whole genome shotgun (WGS) entry which is preliminary data.</text>
</comment>
<keyword evidence="3" id="KW-0560">Oxidoreductase</keyword>
<keyword evidence="4" id="KW-0186">Copper</keyword>
<dbReference type="InterPro" id="IPR045087">
    <property type="entry name" value="Cu-oxidase_fam"/>
</dbReference>
<protein>
    <recommendedName>
        <fullName evidence="5">Plastocyanin-like domain-containing protein</fullName>
    </recommendedName>
</protein>
<sequence length="225" mass="26130">VEKFYPGLPIFPNIDEPDWFYHQIKPLESFGPLLNSSDARTIILNTEYHKMPDNTTRYMVNKRIAPHYNRPAYLRYQSLDNTLRKTSLGEYNSLLDTYPIQYNEVIDLVFQNKKSDFGCLLHPWHTHGHSHYVIASGSGDYIHERDQGVRNFVNPLFRDTTVAYPSVEVGENGGCGWTKVRFLANNPGFWAVHCHITTHMLQGKMIVLEEAPELIHEHRRYQLVG</sequence>
<comment type="similarity">
    <text evidence="1">Belongs to the multicopper oxidase family.</text>
</comment>
<organism evidence="6 7">
    <name type="scientific">Rhizopus stolonifer</name>
    <name type="common">Rhizopus nigricans</name>
    <dbReference type="NCBI Taxonomy" id="4846"/>
    <lineage>
        <taxon>Eukaryota</taxon>
        <taxon>Fungi</taxon>
        <taxon>Fungi incertae sedis</taxon>
        <taxon>Mucoromycota</taxon>
        <taxon>Mucoromycotina</taxon>
        <taxon>Mucoromycetes</taxon>
        <taxon>Mucorales</taxon>
        <taxon>Mucorineae</taxon>
        <taxon>Rhizopodaceae</taxon>
        <taxon>Rhizopus</taxon>
    </lineage>
</organism>
<evidence type="ECO:0000259" key="5">
    <source>
        <dbReference type="Pfam" id="PF07731"/>
    </source>
</evidence>
<feature type="domain" description="Plastocyanin-like" evidence="5">
    <location>
        <begin position="71"/>
        <end position="212"/>
    </location>
</feature>
<gene>
    <name evidence="6" type="ORF">CU098_001517</name>
</gene>
<dbReference type="AlphaFoldDB" id="A0A367KHM4"/>
<proteinExistence type="inferred from homology"/>
<keyword evidence="2" id="KW-0479">Metal-binding</keyword>
<dbReference type="EMBL" id="PJQM01001701">
    <property type="protein sequence ID" value="RCI01706.1"/>
    <property type="molecule type" value="Genomic_DNA"/>
</dbReference>
<dbReference type="InterPro" id="IPR008972">
    <property type="entry name" value="Cupredoxin"/>
</dbReference>
<dbReference type="CDD" id="cd04207">
    <property type="entry name" value="CuRO_3_LCC_like"/>
    <property type="match status" value="1"/>
</dbReference>
<feature type="non-terminal residue" evidence="6">
    <location>
        <position position="1"/>
    </location>
</feature>
<accession>A0A367KHM4</accession>
<evidence type="ECO:0000256" key="4">
    <source>
        <dbReference type="ARBA" id="ARBA00023008"/>
    </source>
</evidence>
<dbReference type="PANTHER" id="PTHR11709:SF394">
    <property type="entry name" value="FI03373P-RELATED"/>
    <property type="match status" value="1"/>
</dbReference>
<dbReference type="Pfam" id="PF07731">
    <property type="entry name" value="Cu-oxidase_2"/>
    <property type="match status" value="1"/>
</dbReference>
<evidence type="ECO:0000256" key="1">
    <source>
        <dbReference type="ARBA" id="ARBA00010609"/>
    </source>
</evidence>
<dbReference type="GO" id="GO:0016491">
    <property type="term" value="F:oxidoreductase activity"/>
    <property type="evidence" value="ECO:0007669"/>
    <property type="project" value="UniProtKB-KW"/>
</dbReference>
<dbReference type="OrthoDB" id="2121828at2759"/>
<evidence type="ECO:0000256" key="2">
    <source>
        <dbReference type="ARBA" id="ARBA00022723"/>
    </source>
</evidence>
<keyword evidence="7" id="KW-1185">Reference proteome</keyword>
<name>A0A367KHM4_RHIST</name>
<dbReference type="SUPFAM" id="SSF49503">
    <property type="entry name" value="Cupredoxins"/>
    <property type="match status" value="1"/>
</dbReference>
<dbReference type="PANTHER" id="PTHR11709">
    <property type="entry name" value="MULTI-COPPER OXIDASE"/>
    <property type="match status" value="1"/>
</dbReference>
<dbReference type="Gene3D" id="2.60.40.420">
    <property type="entry name" value="Cupredoxins - blue copper proteins"/>
    <property type="match status" value="1"/>
</dbReference>
<dbReference type="InterPro" id="IPR011706">
    <property type="entry name" value="Cu-oxidase_C"/>
</dbReference>
<dbReference type="STRING" id="4846.A0A367KHM4"/>
<dbReference type="Proteomes" id="UP000253551">
    <property type="component" value="Unassembled WGS sequence"/>
</dbReference>